<proteinExistence type="predicted"/>
<comment type="caution">
    <text evidence="1">The sequence shown here is derived from an EMBL/GenBank/DDBJ whole genome shotgun (WGS) entry which is preliminary data.</text>
</comment>
<protein>
    <submittedName>
        <fullName evidence="1">Uncharacterized protein</fullName>
    </submittedName>
</protein>
<evidence type="ECO:0000313" key="2">
    <source>
        <dbReference type="Proteomes" id="UP001143543"/>
    </source>
</evidence>
<name>A0ABQ5MF92_9FLAO</name>
<organism evidence="1 2">
    <name type="scientific">Neptunitalea lumnitzerae</name>
    <dbReference type="NCBI Taxonomy" id="2965509"/>
    <lineage>
        <taxon>Bacteria</taxon>
        <taxon>Pseudomonadati</taxon>
        <taxon>Bacteroidota</taxon>
        <taxon>Flavobacteriia</taxon>
        <taxon>Flavobacteriales</taxon>
        <taxon>Flavobacteriaceae</taxon>
        <taxon>Neptunitalea</taxon>
    </lineage>
</organism>
<dbReference type="EMBL" id="BRVO01000001">
    <property type="protein sequence ID" value="GLB48073.1"/>
    <property type="molecule type" value="Genomic_DNA"/>
</dbReference>
<reference evidence="1" key="1">
    <citation type="submission" date="2022-07" db="EMBL/GenBank/DDBJ databases">
        <title>Taxonomy of Novel Oxalotrophic and Methylotrophic Bacteria.</title>
        <authorList>
            <person name="Sahin N."/>
            <person name="Tani A."/>
        </authorList>
    </citation>
    <scope>NUCLEOTIDE SEQUENCE</scope>
    <source>
        <strain evidence="1">Y10</strain>
    </source>
</reference>
<evidence type="ECO:0000313" key="1">
    <source>
        <dbReference type="EMBL" id="GLB48073.1"/>
    </source>
</evidence>
<keyword evidence="2" id="KW-1185">Reference proteome</keyword>
<gene>
    <name evidence="1" type="ORF">Y10_04410</name>
</gene>
<accession>A0ABQ5MF92</accession>
<sequence length="121" mass="14475">MDDKNISVIKDKIIMRIEIQDFNFDFEIVDNLYFTNDEVKIKANLKNVKFLFQDEEMNFSISHHSNVEYELLSFYNDKNKAIGQFIIDSRVGEFDDKLIREVMEKYVDSRIIKFLLGYLDV</sequence>
<dbReference type="Proteomes" id="UP001143543">
    <property type="component" value="Unassembled WGS sequence"/>
</dbReference>